<dbReference type="EMBL" id="JAPFQO010000014">
    <property type="protein sequence ID" value="MCX2742022.1"/>
    <property type="molecule type" value="Genomic_DNA"/>
</dbReference>
<protein>
    <recommendedName>
        <fullName evidence="3">PH domain-containing protein</fullName>
    </recommendedName>
</protein>
<name>A0ABT3RJJ4_9BACT</name>
<proteinExistence type="predicted"/>
<gene>
    <name evidence="1" type="ORF">OO017_18840</name>
</gene>
<dbReference type="Proteomes" id="UP001207228">
    <property type="component" value="Unassembled WGS sequence"/>
</dbReference>
<dbReference type="RefSeq" id="WP_266054255.1">
    <property type="nucleotide sequence ID" value="NZ_JAPFQO010000014.1"/>
</dbReference>
<sequence>MKDIKLFALSESIAENEKWIALLIPYLEQADSVEFNTLYDPTNLNQELESLKSDLIEEGERSDKIYPSGIYRRYRLSERVRKFILSKPYKDWSNYQFEDLSLMKDGAEILATITHENYVFAQMTEEERKEFNEKGYEFGLLQEI</sequence>
<evidence type="ECO:0000313" key="2">
    <source>
        <dbReference type="Proteomes" id="UP001207228"/>
    </source>
</evidence>
<evidence type="ECO:0000313" key="1">
    <source>
        <dbReference type="EMBL" id="MCX2742022.1"/>
    </source>
</evidence>
<accession>A0ABT3RJJ4</accession>
<evidence type="ECO:0008006" key="3">
    <source>
        <dbReference type="Google" id="ProtNLM"/>
    </source>
</evidence>
<comment type="caution">
    <text evidence="1">The sequence shown here is derived from an EMBL/GenBank/DDBJ whole genome shotgun (WGS) entry which is preliminary data.</text>
</comment>
<reference evidence="1 2" key="1">
    <citation type="submission" date="2022-11" db="EMBL/GenBank/DDBJ databases">
        <title>The characterization of three novel Bacteroidetes species and genomic analysis of their roles in tidal elemental geochemical cycles.</title>
        <authorList>
            <person name="Ma K.-J."/>
        </authorList>
    </citation>
    <scope>NUCLEOTIDE SEQUENCE [LARGE SCALE GENOMIC DNA]</scope>
    <source>
        <strain evidence="1 2">M82</strain>
    </source>
</reference>
<organism evidence="1 2">
    <name type="scientific">Pontibacter anaerobius</name>
    <dbReference type="NCBI Taxonomy" id="2993940"/>
    <lineage>
        <taxon>Bacteria</taxon>
        <taxon>Pseudomonadati</taxon>
        <taxon>Bacteroidota</taxon>
        <taxon>Cytophagia</taxon>
        <taxon>Cytophagales</taxon>
        <taxon>Hymenobacteraceae</taxon>
        <taxon>Pontibacter</taxon>
    </lineage>
</organism>
<keyword evidence="2" id="KW-1185">Reference proteome</keyword>